<evidence type="ECO:0000256" key="7">
    <source>
        <dbReference type="ARBA" id="ARBA00022840"/>
    </source>
</evidence>
<evidence type="ECO:0000256" key="12">
    <source>
        <dbReference type="SAM" id="Phobius"/>
    </source>
</evidence>
<dbReference type="Pfam" id="PF02518">
    <property type="entry name" value="HATPase_c"/>
    <property type="match status" value="1"/>
</dbReference>
<dbReference type="GO" id="GO:0000155">
    <property type="term" value="F:phosphorelay sensor kinase activity"/>
    <property type="evidence" value="ECO:0007669"/>
    <property type="project" value="InterPro"/>
</dbReference>
<keyword evidence="10" id="KW-0175">Coiled coil</keyword>
<dbReference type="PANTHER" id="PTHR43065:SF46">
    <property type="entry name" value="C4-DICARBOXYLATE TRANSPORT SENSOR PROTEIN DCTB"/>
    <property type="match status" value="1"/>
</dbReference>
<evidence type="ECO:0000259" key="14">
    <source>
        <dbReference type="PROSITE" id="PS50110"/>
    </source>
</evidence>
<dbReference type="Pfam" id="PF12860">
    <property type="entry name" value="PAS_7"/>
    <property type="match status" value="1"/>
</dbReference>
<keyword evidence="16" id="KW-0614">Plasmid</keyword>
<evidence type="ECO:0000256" key="4">
    <source>
        <dbReference type="ARBA" id="ARBA00022679"/>
    </source>
</evidence>
<dbReference type="EC" id="2.7.13.3" evidence="2"/>
<evidence type="ECO:0000259" key="13">
    <source>
        <dbReference type="PROSITE" id="PS50109"/>
    </source>
</evidence>
<feature type="domain" description="PAS" evidence="15">
    <location>
        <begin position="222"/>
        <end position="262"/>
    </location>
</feature>
<dbReference type="InterPro" id="IPR004358">
    <property type="entry name" value="Sig_transdc_His_kin-like_C"/>
</dbReference>
<evidence type="ECO:0000259" key="15">
    <source>
        <dbReference type="PROSITE" id="PS50112"/>
    </source>
</evidence>
<sequence>MPKLMARKAKLLTVTATALLVGGIGGLTWFGFDNARETQLWVRHTYEVITAADQLGIAVRDAEIGQRGYLLTDRDDYLGSHRDALGRITRLQEELRRLTSDNPVQQDQLRALAPLLQQRLDSLGRAIQVRRDEGPEAARAMVQAGRGRQLTAAIEAALAAVHAEEERLLALRKEAADRSQALTRWLALGGAALAIALLALSARFLARAEAQLTRSEATQHALADQLRTALESISQGIAAFDAEGRLVRWNECFVALLGLSRSMMREGTAYEAIAEQVGAATSGPMLETWDQIRHGRGGRSSDEPVVYERTRATDGRSFELRRTAMPGGGFVLTVTDITERVRAEAAARSAQRLQAMGQLTGGIAHDFNNLLTVVLGNLELAKPKLEEGSPVLTRIDRAIWGARRGAALTQQLLAFARKQPLAPAPINLSAMLPDMAELLRRTLGPQIEVRVVDAAGLWPAMADAVQVESALLNLALNARDAMPEGGRLTIELANKVLDEGYARQHAEVTPGDYVMLGVSDTGTGMPPEVLARAFEPFFTTKEVGKGTGLGLAMVFGFAKQSGGHVKVYSEPGEGTTVRLYLPRAVGVKLAGAQRPGTPVELPRGSGTVLILEDEPAVREVATAILRDLGYRVLEASDGAEALRVFEQNGAKVDLLLSDVVLPGGMKGHEVAHKLKEVRPGLPVLFMSGYTENAIVHHGRLDDGVHFIAKPFAREQLARKVTQVLDAPANQRRSEGGQVVSLNPRQPGSR</sequence>
<keyword evidence="12" id="KW-0472">Membrane</keyword>
<dbReference type="InterPro" id="IPR036097">
    <property type="entry name" value="HisK_dim/P_sf"/>
</dbReference>
<dbReference type="CDD" id="cd18161">
    <property type="entry name" value="REC_hyHK_blue-like"/>
    <property type="match status" value="1"/>
</dbReference>
<dbReference type="InterPro" id="IPR007891">
    <property type="entry name" value="CHASE3"/>
</dbReference>
<dbReference type="PANTHER" id="PTHR43065">
    <property type="entry name" value="SENSOR HISTIDINE KINASE"/>
    <property type="match status" value="1"/>
</dbReference>
<keyword evidence="12" id="KW-0812">Transmembrane</keyword>
<dbReference type="RefSeq" id="WP_075800940.1">
    <property type="nucleotide sequence ID" value="NZ_CP015585.1"/>
</dbReference>
<evidence type="ECO:0000256" key="9">
    <source>
        <dbReference type="PROSITE-ProRule" id="PRU00169"/>
    </source>
</evidence>
<dbReference type="InterPro" id="IPR036890">
    <property type="entry name" value="HATPase_C_sf"/>
</dbReference>
<name>A0A1L7ANB5_9PROT</name>
<keyword evidence="3 9" id="KW-0597">Phosphoprotein</keyword>
<evidence type="ECO:0000256" key="5">
    <source>
        <dbReference type="ARBA" id="ARBA00022741"/>
    </source>
</evidence>
<dbReference type="PROSITE" id="PS50112">
    <property type="entry name" value="PAS"/>
    <property type="match status" value="1"/>
</dbReference>
<keyword evidence="7" id="KW-0067">ATP-binding</keyword>
<dbReference type="Proteomes" id="UP000185494">
    <property type="component" value="Chromosome 1"/>
</dbReference>
<evidence type="ECO:0000256" key="10">
    <source>
        <dbReference type="SAM" id="Coils"/>
    </source>
</evidence>
<dbReference type="InterPro" id="IPR001789">
    <property type="entry name" value="Sig_transdc_resp-reg_receiver"/>
</dbReference>
<comment type="catalytic activity">
    <reaction evidence="1">
        <text>ATP + protein L-histidine = ADP + protein N-phospho-L-histidine.</text>
        <dbReference type="EC" id="2.7.13.3"/>
    </reaction>
</comment>
<dbReference type="SMART" id="SM00388">
    <property type="entry name" value="HisKA"/>
    <property type="match status" value="1"/>
</dbReference>
<protein>
    <recommendedName>
        <fullName evidence="2">histidine kinase</fullName>
        <ecNumber evidence="2">2.7.13.3</ecNumber>
    </recommendedName>
</protein>
<dbReference type="SUPFAM" id="SSF55874">
    <property type="entry name" value="ATPase domain of HSP90 chaperone/DNA topoisomerase II/histidine kinase"/>
    <property type="match status" value="1"/>
</dbReference>
<dbReference type="InterPro" id="IPR000014">
    <property type="entry name" value="PAS"/>
</dbReference>
<dbReference type="PROSITE" id="PS50110">
    <property type="entry name" value="RESPONSE_REGULATORY"/>
    <property type="match status" value="1"/>
</dbReference>
<feature type="compositionally biased region" description="Polar residues" evidence="11">
    <location>
        <begin position="739"/>
        <end position="749"/>
    </location>
</feature>
<feature type="modified residue" description="4-aspartylphosphate" evidence="9">
    <location>
        <position position="658"/>
    </location>
</feature>
<dbReference type="InterPro" id="IPR005467">
    <property type="entry name" value="His_kinase_dom"/>
</dbReference>
<evidence type="ECO:0000313" key="17">
    <source>
        <dbReference type="Proteomes" id="UP000185494"/>
    </source>
</evidence>
<dbReference type="PRINTS" id="PR00344">
    <property type="entry name" value="BCTRLSENSOR"/>
</dbReference>
<dbReference type="GO" id="GO:0005524">
    <property type="term" value="F:ATP binding"/>
    <property type="evidence" value="ECO:0007669"/>
    <property type="project" value="UniProtKB-KW"/>
</dbReference>
<proteinExistence type="predicted"/>
<organism evidence="16 17">
    <name type="scientific">Roseomonas gilardii</name>
    <dbReference type="NCBI Taxonomy" id="257708"/>
    <lineage>
        <taxon>Bacteria</taxon>
        <taxon>Pseudomonadati</taxon>
        <taxon>Pseudomonadota</taxon>
        <taxon>Alphaproteobacteria</taxon>
        <taxon>Acetobacterales</taxon>
        <taxon>Roseomonadaceae</taxon>
        <taxon>Roseomonas</taxon>
    </lineage>
</organism>
<dbReference type="EMBL" id="CP015585">
    <property type="protein sequence ID" value="APT60239.1"/>
    <property type="molecule type" value="Genomic_DNA"/>
</dbReference>
<dbReference type="AlphaFoldDB" id="A0A1L7ANB5"/>
<dbReference type="NCBIfam" id="TIGR00229">
    <property type="entry name" value="sensory_box"/>
    <property type="match status" value="1"/>
</dbReference>
<dbReference type="PROSITE" id="PS50109">
    <property type="entry name" value="HIS_KIN"/>
    <property type="match status" value="1"/>
</dbReference>
<dbReference type="Pfam" id="PF00072">
    <property type="entry name" value="Response_reg"/>
    <property type="match status" value="1"/>
</dbReference>
<dbReference type="InterPro" id="IPR003661">
    <property type="entry name" value="HisK_dim/P_dom"/>
</dbReference>
<evidence type="ECO:0000256" key="11">
    <source>
        <dbReference type="SAM" id="MobiDB-lite"/>
    </source>
</evidence>
<keyword evidence="5" id="KW-0547">Nucleotide-binding</keyword>
<keyword evidence="4" id="KW-0808">Transferase</keyword>
<dbReference type="InterPro" id="IPR011006">
    <property type="entry name" value="CheY-like_superfamily"/>
</dbReference>
<evidence type="ECO:0000256" key="8">
    <source>
        <dbReference type="ARBA" id="ARBA00023012"/>
    </source>
</evidence>
<dbReference type="SUPFAM" id="SSF52172">
    <property type="entry name" value="CheY-like"/>
    <property type="match status" value="1"/>
</dbReference>
<keyword evidence="8" id="KW-0902">Two-component regulatory system</keyword>
<dbReference type="Pfam" id="PF00512">
    <property type="entry name" value="HisKA"/>
    <property type="match status" value="1"/>
</dbReference>
<dbReference type="SMART" id="SM00091">
    <property type="entry name" value="PAS"/>
    <property type="match status" value="1"/>
</dbReference>
<geneLocation type="plasmid" evidence="16 17">
    <name>1</name>
</geneLocation>
<dbReference type="InterPro" id="IPR035965">
    <property type="entry name" value="PAS-like_dom_sf"/>
</dbReference>
<dbReference type="CDD" id="cd00082">
    <property type="entry name" value="HisKA"/>
    <property type="match status" value="1"/>
</dbReference>
<feature type="domain" description="Response regulatory" evidence="14">
    <location>
        <begin position="607"/>
        <end position="724"/>
    </location>
</feature>
<dbReference type="SUPFAM" id="SSF55785">
    <property type="entry name" value="PYP-like sensor domain (PAS domain)"/>
    <property type="match status" value="1"/>
</dbReference>
<feature type="region of interest" description="Disordered" evidence="11">
    <location>
        <begin position="728"/>
        <end position="749"/>
    </location>
</feature>
<dbReference type="SMART" id="SM00448">
    <property type="entry name" value="REC"/>
    <property type="match status" value="1"/>
</dbReference>
<dbReference type="Gene3D" id="3.30.565.10">
    <property type="entry name" value="Histidine kinase-like ATPase, C-terminal domain"/>
    <property type="match status" value="1"/>
</dbReference>
<dbReference type="KEGG" id="rgi:RGI145_23140"/>
<keyword evidence="6 16" id="KW-0418">Kinase</keyword>
<reference evidence="16 17" key="1">
    <citation type="submission" date="2016-05" db="EMBL/GenBank/DDBJ databases">
        <title>Complete Genome and Methylome Analysis of Psychrotrophic Bacterial Isolates from Antarctic Lake Untersee.</title>
        <authorList>
            <person name="Fomenkov A."/>
            <person name="Akimov V.N."/>
            <person name="Vasilyeva L.V."/>
            <person name="Andersen D."/>
            <person name="Vincze T."/>
            <person name="Roberts R.J."/>
        </authorList>
    </citation>
    <scope>NUCLEOTIDE SEQUENCE [LARGE SCALE GENOMIC DNA]</scope>
    <source>
        <strain evidence="16 17">U14-5</strain>
        <plasmid evidence="17">Plasmid 1</plasmid>
    </source>
</reference>
<accession>A0A1L7ANB5</accession>
<evidence type="ECO:0000256" key="2">
    <source>
        <dbReference type="ARBA" id="ARBA00012438"/>
    </source>
</evidence>
<evidence type="ECO:0000256" key="1">
    <source>
        <dbReference type="ARBA" id="ARBA00000085"/>
    </source>
</evidence>
<dbReference type="Pfam" id="PF05227">
    <property type="entry name" value="CHASE3"/>
    <property type="match status" value="1"/>
</dbReference>
<gene>
    <name evidence="16" type="ORF">RGI145_23140</name>
</gene>
<dbReference type="Gene3D" id="1.10.287.130">
    <property type="match status" value="1"/>
</dbReference>
<dbReference type="SMART" id="SM00387">
    <property type="entry name" value="HATPase_c"/>
    <property type="match status" value="1"/>
</dbReference>
<evidence type="ECO:0000256" key="6">
    <source>
        <dbReference type="ARBA" id="ARBA00022777"/>
    </source>
</evidence>
<feature type="domain" description="Histidine kinase" evidence="13">
    <location>
        <begin position="362"/>
        <end position="585"/>
    </location>
</feature>
<evidence type="ECO:0000256" key="3">
    <source>
        <dbReference type="ARBA" id="ARBA00022553"/>
    </source>
</evidence>
<feature type="transmembrane region" description="Helical" evidence="12">
    <location>
        <begin position="185"/>
        <end position="206"/>
    </location>
</feature>
<dbReference type="Gene3D" id="3.30.450.20">
    <property type="entry name" value="PAS domain"/>
    <property type="match status" value="1"/>
</dbReference>
<dbReference type="SUPFAM" id="SSF47384">
    <property type="entry name" value="Homodimeric domain of signal transducing histidine kinase"/>
    <property type="match status" value="1"/>
</dbReference>
<evidence type="ECO:0000313" key="16">
    <source>
        <dbReference type="EMBL" id="APT60239.1"/>
    </source>
</evidence>
<dbReference type="InterPro" id="IPR003594">
    <property type="entry name" value="HATPase_dom"/>
</dbReference>
<dbReference type="CDD" id="cd16919">
    <property type="entry name" value="HATPase_CckA-like"/>
    <property type="match status" value="1"/>
</dbReference>
<feature type="coiled-coil region" evidence="10">
    <location>
        <begin position="81"/>
        <end position="108"/>
    </location>
</feature>
<keyword evidence="12" id="KW-1133">Transmembrane helix</keyword>
<dbReference type="Gene3D" id="3.40.50.2300">
    <property type="match status" value="1"/>
</dbReference>
<dbReference type="CDD" id="cd19410">
    <property type="entry name" value="HK9-like_sensor"/>
    <property type="match status" value="1"/>
</dbReference>
<dbReference type="CDD" id="cd00130">
    <property type="entry name" value="PAS"/>
    <property type="match status" value="1"/>
</dbReference>